<dbReference type="PANTHER" id="PTHR22946">
    <property type="entry name" value="DIENELACTONE HYDROLASE DOMAIN-CONTAINING PROTEIN-RELATED"/>
    <property type="match status" value="1"/>
</dbReference>
<sequence length="419" mass="44367">MTILFTDPFLDDFGVWPLAYAPYGGSDFGELAAIAAAVGDGNADTFYTAFTDMAARLATDAASAEAAGYLDSARELHLRAAVYYASSYHPIYGTPVDPRLVHAFDQQAAELSRGLALGDSPGAPVRIPYDQTSLPGYLVPAPGCAGTKRPLIIFTNGYDATVTDMYFASAVAAGRRGYHCLLFDGPGQGEMLIHHRMPMRPDWEHVITQVTDWAASCAIVDAQSIVLSGWSLGGYLAPRGAAGEHRLAAVVADPGQWDVGATMTALATAMGVSAHQAAHPETIADAALAEMMAVITANPKLNWSIVKRGFWVNGVDNLRDFLAATLRYTLAGIGREISCPTLVTAAENDFLSKDADRFVAELGDRATLVRFTAAQGAGMHCEMLNRSRYNRTALDWLDATVGSGPTGSSPTRSGPALAG</sequence>
<organism evidence="4 5">
    <name type="scientific">Gordonia defluvii</name>
    <dbReference type="NCBI Taxonomy" id="283718"/>
    <lineage>
        <taxon>Bacteria</taxon>
        <taxon>Bacillati</taxon>
        <taxon>Actinomycetota</taxon>
        <taxon>Actinomycetes</taxon>
        <taxon>Mycobacteriales</taxon>
        <taxon>Gordoniaceae</taxon>
        <taxon>Gordonia</taxon>
    </lineage>
</organism>
<dbReference type="InterPro" id="IPR050261">
    <property type="entry name" value="FrsA_esterase"/>
</dbReference>
<evidence type="ECO:0000256" key="2">
    <source>
        <dbReference type="SAM" id="MobiDB-lite"/>
    </source>
</evidence>
<dbReference type="Proteomes" id="UP001501035">
    <property type="component" value="Unassembled WGS sequence"/>
</dbReference>
<comment type="similarity">
    <text evidence="1">Belongs to the AB hydrolase superfamily. FUS2 hydrolase family.</text>
</comment>
<dbReference type="Gene3D" id="3.40.50.1820">
    <property type="entry name" value="alpha/beta hydrolase"/>
    <property type="match status" value="1"/>
</dbReference>
<feature type="domain" description="AB hydrolase-1" evidence="3">
    <location>
        <begin position="153"/>
        <end position="384"/>
    </location>
</feature>
<reference evidence="5" key="1">
    <citation type="journal article" date="2019" name="Int. J. Syst. Evol. Microbiol.">
        <title>The Global Catalogue of Microorganisms (GCM) 10K type strain sequencing project: providing services to taxonomists for standard genome sequencing and annotation.</title>
        <authorList>
            <consortium name="The Broad Institute Genomics Platform"/>
            <consortium name="The Broad Institute Genome Sequencing Center for Infectious Disease"/>
            <person name="Wu L."/>
            <person name="Ma J."/>
        </authorList>
    </citation>
    <scope>NUCLEOTIDE SEQUENCE [LARGE SCALE GENOMIC DNA]</scope>
    <source>
        <strain evidence="5">JCM 14234</strain>
    </source>
</reference>
<gene>
    <name evidence="4" type="ORF">GCM10010528_10730</name>
</gene>
<proteinExistence type="inferred from homology"/>
<comment type="caution">
    <text evidence="4">The sequence shown here is derived from an EMBL/GenBank/DDBJ whole genome shotgun (WGS) entry which is preliminary data.</text>
</comment>
<keyword evidence="5" id="KW-1185">Reference proteome</keyword>
<dbReference type="EMBL" id="BAAAVS010000019">
    <property type="protein sequence ID" value="GAA3031384.1"/>
    <property type="molecule type" value="Genomic_DNA"/>
</dbReference>
<dbReference type="InterPro" id="IPR029058">
    <property type="entry name" value="AB_hydrolase_fold"/>
</dbReference>
<dbReference type="Gene3D" id="1.20.1440.110">
    <property type="entry name" value="acylaminoacyl peptidase"/>
    <property type="match status" value="1"/>
</dbReference>
<evidence type="ECO:0000259" key="3">
    <source>
        <dbReference type="Pfam" id="PF12697"/>
    </source>
</evidence>
<evidence type="ECO:0000313" key="4">
    <source>
        <dbReference type="EMBL" id="GAA3031384.1"/>
    </source>
</evidence>
<dbReference type="Pfam" id="PF12697">
    <property type="entry name" value="Abhydrolase_6"/>
    <property type="match status" value="1"/>
</dbReference>
<evidence type="ECO:0000256" key="1">
    <source>
        <dbReference type="ARBA" id="ARBA00038115"/>
    </source>
</evidence>
<protein>
    <submittedName>
        <fullName evidence="4">Alpha/beta fold hydrolase</fullName>
    </submittedName>
</protein>
<name>A0ABP6L350_9ACTN</name>
<dbReference type="RefSeq" id="WP_290707769.1">
    <property type="nucleotide sequence ID" value="NZ_BAAAVS010000019.1"/>
</dbReference>
<keyword evidence="4" id="KW-0378">Hydrolase</keyword>
<feature type="region of interest" description="Disordered" evidence="2">
    <location>
        <begin position="400"/>
        <end position="419"/>
    </location>
</feature>
<dbReference type="SUPFAM" id="SSF53474">
    <property type="entry name" value="alpha/beta-Hydrolases"/>
    <property type="match status" value="1"/>
</dbReference>
<dbReference type="PANTHER" id="PTHR22946:SF12">
    <property type="entry name" value="CONIDIAL PIGMENT BIOSYNTHESIS PROTEIN AYG1 (AFU_ORTHOLOGUE AFUA_2G17550)"/>
    <property type="match status" value="1"/>
</dbReference>
<dbReference type="GO" id="GO:0016787">
    <property type="term" value="F:hydrolase activity"/>
    <property type="evidence" value="ECO:0007669"/>
    <property type="project" value="UniProtKB-KW"/>
</dbReference>
<dbReference type="InterPro" id="IPR000073">
    <property type="entry name" value="AB_hydrolase_1"/>
</dbReference>
<evidence type="ECO:0000313" key="5">
    <source>
        <dbReference type="Proteomes" id="UP001501035"/>
    </source>
</evidence>
<accession>A0ABP6L350</accession>